<protein>
    <submittedName>
        <fullName evidence="6">U3 small nucleolar RNA-associated protein 15</fullName>
    </submittedName>
</protein>
<evidence type="ECO:0000313" key="7">
    <source>
        <dbReference type="Proteomes" id="UP000325081"/>
    </source>
</evidence>
<proteinExistence type="predicted"/>
<sequence>MATHDVTMEFELVNCDGNHRRWIFPAWPVRCAGVLKRKTKTLTPLAEARRSQDTAADCFPGILSLQAEGTSDGVTNSFPSPSSVQPAGLEQSLNQAGIPGSSRLAGGNPGLSASTSTFEKTSVFMIDVGRSACLVDTREWLQGGTRALDAVLGLSAGGGYRIARGDDRRKIGTWVVGPGLPLSPDLAAWTAENGSPRMGCGSVGFAVTPGGWSSEVESRGGEPDSDFNVDEEEESHSSEMGLDAPKDDSDTVTDIPKPRTSKIPKYIETTPAKSFVYTINSISFPPVAPHDFAAAHSTTVSIFSGQTLDHRSTISDFSDTVASASFRGDRKLLAAGDLTGIVDVFAALDLEPSISESSRVISRRHWHYSSNE</sequence>
<evidence type="ECO:0000256" key="2">
    <source>
        <dbReference type="ARBA" id="ARBA00022574"/>
    </source>
</evidence>
<dbReference type="GO" id="GO:0005730">
    <property type="term" value="C:nucleolus"/>
    <property type="evidence" value="ECO:0007669"/>
    <property type="project" value="TreeGrafter"/>
</dbReference>
<dbReference type="Proteomes" id="UP000325081">
    <property type="component" value="Unassembled WGS sequence"/>
</dbReference>
<reference evidence="7" key="1">
    <citation type="journal article" date="2019" name="Curr. Biol.">
        <title>Genome Sequence of Striga asiatica Provides Insight into the Evolution of Plant Parasitism.</title>
        <authorList>
            <person name="Yoshida S."/>
            <person name="Kim S."/>
            <person name="Wafula E.K."/>
            <person name="Tanskanen J."/>
            <person name="Kim Y.M."/>
            <person name="Honaas L."/>
            <person name="Yang Z."/>
            <person name="Spallek T."/>
            <person name="Conn C.E."/>
            <person name="Ichihashi Y."/>
            <person name="Cheong K."/>
            <person name="Cui S."/>
            <person name="Der J.P."/>
            <person name="Gundlach H."/>
            <person name="Jiao Y."/>
            <person name="Hori C."/>
            <person name="Ishida J.K."/>
            <person name="Kasahara H."/>
            <person name="Kiba T."/>
            <person name="Kim M.S."/>
            <person name="Koo N."/>
            <person name="Laohavisit A."/>
            <person name="Lee Y.H."/>
            <person name="Lumba S."/>
            <person name="McCourt P."/>
            <person name="Mortimer J.C."/>
            <person name="Mutuku J.M."/>
            <person name="Nomura T."/>
            <person name="Sasaki-Sekimoto Y."/>
            <person name="Seto Y."/>
            <person name="Wang Y."/>
            <person name="Wakatake T."/>
            <person name="Sakakibara H."/>
            <person name="Demura T."/>
            <person name="Yamaguchi S."/>
            <person name="Yoneyama K."/>
            <person name="Manabe R.I."/>
            <person name="Nelson D.C."/>
            <person name="Schulman A.H."/>
            <person name="Timko M.P."/>
            <person name="dePamphilis C.W."/>
            <person name="Choi D."/>
            <person name="Shirasu K."/>
        </authorList>
    </citation>
    <scope>NUCLEOTIDE SEQUENCE [LARGE SCALE GENOMIC DNA]</scope>
    <source>
        <strain evidence="7">cv. UVA1</strain>
    </source>
</reference>
<comment type="caution">
    <text evidence="6">The sequence shown here is derived from an EMBL/GenBank/DDBJ whole genome shotgun (WGS) entry which is preliminary data.</text>
</comment>
<dbReference type="PANTHER" id="PTHR19924:SF26">
    <property type="entry name" value="U3 SMALL NUCLEOLAR RNA-ASSOCIATED PROTEIN 15 HOMOLOG"/>
    <property type="match status" value="1"/>
</dbReference>
<dbReference type="EMBL" id="BKCP01007393">
    <property type="protein sequence ID" value="GER45891.1"/>
    <property type="molecule type" value="Genomic_DNA"/>
</dbReference>
<dbReference type="SUPFAM" id="SSF50978">
    <property type="entry name" value="WD40 repeat-like"/>
    <property type="match status" value="1"/>
</dbReference>
<evidence type="ECO:0000313" key="6">
    <source>
        <dbReference type="EMBL" id="GER45891.1"/>
    </source>
</evidence>
<evidence type="ECO:0000256" key="3">
    <source>
        <dbReference type="ARBA" id="ARBA00022737"/>
    </source>
</evidence>
<organism evidence="6 7">
    <name type="scientific">Striga asiatica</name>
    <name type="common">Asiatic witchweed</name>
    <name type="synonym">Buchnera asiatica</name>
    <dbReference type="NCBI Taxonomy" id="4170"/>
    <lineage>
        <taxon>Eukaryota</taxon>
        <taxon>Viridiplantae</taxon>
        <taxon>Streptophyta</taxon>
        <taxon>Embryophyta</taxon>
        <taxon>Tracheophyta</taxon>
        <taxon>Spermatophyta</taxon>
        <taxon>Magnoliopsida</taxon>
        <taxon>eudicotyledons</taxon>
        <taxon>Gunneridae</taxon>
        <taxon>Pentapetalae</taxon>
        <taxon>asterids</taxon>
        <taxon>lamiids</taxon>
        <taxon>Lamiales</taxon>
        <taxon>Orobanchaceae</taxon>
        <taxon>Buchnereae</taxon>
        <taxon>Striga</taxon>
    </lineage>
</organism>
<feature type="region of interest" description="Disordered" evidence="5">
    <location>
        <begin position="211"/>
        <end position="261"/>
    </location>
</feature>
<gene>
    <name evidence="6" type="ORF">STAS_22876</name>
</gene>
<feature type="region of interest" description="Disordered" evidence="5">
    <location>
        <begin position="70"/>
        <end position="89"/>
    </location>
</feature>
<keyword evidence="7" id="KW-1185">Reference proteome</keyword>
<comment type="subcellular location">
    <subcellularLocation>
        <location evidence="1">Nucleus</location>
    </subcellularLocation>
</comment>
<keyword evidence="2" id="KW-0853">WD repeat</keyword>
<keyword evidence="4" id="KW-0539">Nucleus</keyword>
<evidence type="ECO:0000256" key="4">
    <source>
        <dbReference type="ARBA" id="ARBA00023242"/>
    </source>
</evidence>
<dbReference type="InterPro" id="IPR036322">
    <property type="entry name" value="WD40_repeat_dom_sf"/>
</dbReference>
<evidence type="ECO:0000256" key="1">
    <source>
        <dbReference type="ARBA" id="ARBA00004123"/>
    </source>
</evidence>
<dbReference type="GO" id="GO:0006364">
    <property type="term" value="P:rRNA processing"/>
    <property type="evidence" value="ECO:0007669"/>
    <property type="project" value="TreeGrafter"/>
</dbReference>
<dbReference type="AlphaFoldDB" id="A0A5A7QPQ2"/>
<dbReference type="OrthoDB" id="431715at2759"/>
<dbReference type="GO" id="GO:0045943">
    <property type="term" value="P:positive regulation of transcription by RNA polymerase I"/>
    <property type="evidence" value="ECO:0007669"/>
    <property type="project" value="TreeGrafter"/>
</dbReference>
<evidence type="ECO:0000256" key="5">
    <source>
        <dbReference type="SAM" id="MobiDB-lite"/>
    </source>
</evidence>
<accession>A0A5A7QPQ2</accession>
<dbReference type="PANTHER" id="PTHR19924">
    <property type="entry name" value="UTP15 U3 SMALL NUCLEOLAR RNA-ASSOCIATED PROTEIN 15 FAMILY MEMBER"/>
    <property type="match status" value="1"/>
</dbReference>
<keyword evidence="3" id="KW-0677">Repeat</keyword>
<feature type="compositionally biased region" description="Acidic residues" evidence="5">
    <location>
        <begin position="223"/>
        <end position="234"/>
    </location>
</feature>
<name>A0A5A7QPQ2_STRAF</name>